<accession>A0A9Q3GZ60</accession>
<evidence type="ECO:0000256" key="14">
    <source>
        <dbReference type="ARBA" id="ARBA00049244"/>
    </source>
</evidence>
<keyword evidence="6" id="KW-0378">Hydrolase</keyword>
<evidence type="ECO:0000256" key="9">
    <source>
        <dbReference type="ARBA" id="ARBA00022908"/>
    </source>
</evidence>
<evidence type="ECO:0000256" key="4">
    <source>
        <dbReference type="ARBA" id="ARBA00022723"/>
    </source>
</evidence>
<name>A0A9Q3GZ60_9BASI</name>
<keyword evidence="11" id="KW-0239">DNA-directed DNA polymerase</keyword>
<evidence type="ECO:0000256" key="6">
    <source>
        <dbReference type="ARBA" id="ARBA00022801"/>
    </source>
</evidence>
<evidence type="ECO:0000256" key="2">
    <source>
        <dbReference type="ARBA" id="ARBA00022695"/>
    </source>
</evidence>
<dbReference type="GO" id="GO:0046872">
    <property type="term" value="F:metal ion binding"/>
    <property type="evidence" value="ECO:0007669"/>
    <property type="project" value="UniProtKB-KW"/>
</dbReference>
<dbReference type="GO" id="GO:0015074">
    <property type="term" value="P:DNA integration"/>
    <property type="evidence" value="ECO:0007669"/>
    <property type="project" value="UniProtKB-KW"/>
</dbReference>
<keyword evidence="1" id="KW-0815">Transposition</keyword>
<evidence type="ECO:0000256" key="5">
    <source>
        <dbReference type="ARBA" id="ARBA00022759"/>
    </source>
</evidence>
<evidence type="ECO:0000256" key="3">
    <source>
        <dbReference type="ARBA" id="ARBA00022722"/>
    </source>
</evidence>
<dbReference type="PANTHER" id="PTHR42648">
    <property type="entry name" value="TRANSPOSASE, PUTATIVE-RELATED"/>
    <property type="match status" value="1"/>
</dbReference>
<dbReference type="EMBL" id="AVOT02007392">
    <property type="protein sequence ID" value="MBW0483805.1"/>
    <property type="molecule type" value="Genomic_DNA"/>
</dbReference>
<keyword evidence="4" id="KW-0479">Metal-binding</keyword>
<organism evidence="16 17">
    <name type="scientific">Austropuccinia psidii MF-1</name>
    <dbReference type="NCBI Taxonomy" id="1389203"/>
    <lineage>
        <taxon>Eukaryota</taxon>
        <taxon>Fungi</taxon>
        <taxon>Dikarya</taxon>
        <taxon>Basidiomycota</taxon>
        <taxon>Pucciniomycotina</taxon>
        <taxon>Pucciniomycetes</taxon>
        <taxon>Pucciniales</taxon>
        <taxon>Sphaerophragmiaceae</taxon>
        <taxon>Austropuccinia</taxon>
    </lineage>
</organism>
<protein>
    <recommendedName>
        <fullName evidence="15">Integrase catalytic domain-containing protein</fullName>
    </recommendedName>
</protein>
<evidence type="ECO:0000313" key="16">
    <source>
        <dbReference type="EMBL" id="MBW0483805.1"/>
    </source>
</evidence>
<evidence type="ECO:0000259" key="15">
    <source>
        <dbReference type="PROSITE" id="PS50994"/>
    </source>
</evidence>
<keyword evidence="11" id="KW-0808">Transferase</keyword>
<reference evidence="16" key="1">
    <citation type="submission" date="2021-03" db="EMBL/GenBank/DDBJ databases">
        <title>Draft genome sequence of rust myrtle Austropuccinia psidii MF-1, a brazilian biotype.</title>
        <authorList>
            <person name="Quecine M.C."/>
            <person name="Pachon D.M.R."/>
            <person name="Bonatelli M.L."/>
            <person name="Correr F.H."/>
            <person name="Franceschini L.M."/>
            <person name="Leite T.F."/>
            <person name="Margarido G.R.A."/>
            <person name="Almeida C.A."/>
            <person name="Ferrarezi J.A."/>
            <person name="Labate C.A."/>
        </authorList>
    </citation>
    <scope>NUCLEOTIDE SEQUENCE</scope>
    <source>
        <strain evidence="16">MF-1</strain>
    </source>
</reference>
<dbReference type="GO" id="GO:0003887">
    <property type="term" value="F:DNA-directed DNA polymerase activity"/>
    <property type="evidence" value="ECO:0007669"/>
    <property type="project" value="UniProtKB-KW"/>
</dbReference>
<dbReference type="GO" id="GO:0006310">
    <property type="term" value="P:DNA recombination"/>
    <property type="evidence" value="ECO:0007669"/>
    <property type="project" value="UniProtKB-KW"/>
</dbReference>
<gene>
    <name evidence="16" type="ORF">O181_023520</name>
</gene>
<evidence type="ECO:0000256" key="1">
    <source>
        <dbReference type="ARBA" id="ARBA00022578"/>
    </source>
</evidence>
<dbReference type="InterPro" id="IPR001584">
    <property type="entry name" value="Integrase_cat-core"/>
</dbReference>
<evidence type="ECO:0000256" key="8">
    <source>
        <dbReference type="ARBA" id="ARBA00022884"/>
    </source>
</evidence>
<dbReference type="Gene3D" id="3.30.420.10">
    <property type="entry name" value="Ribonuclease H-like superfamily/Ribonuclease H"/>
    <property type="match status" value="1"/>
</dbReference>
<dbReference type="InterPro" id="IPR036397">
    <property type="entry name" value="RNaseH_sf"/>
</dbReference>
<keyword evidence="2" id="KW-0548">Nucleotidyltransferase</keyword>
<keyword evidence="3" id="KW-0540">Nuclease</keyword>
<evidence type="ECO:0000256" key="10">
    <source>
        <dbReference type="ARBA" id="ARBA00022918"/>
    </source>
</evidence>
<dbReference type="GO" id="GO:0005634">
    <property type="term" value="C:nucleus"/>
    <property type="evidence" value="ECO:0007669"/>
    <property type="project" value="UniProtKB-ARBA"/>
</dbReference>
<dbReference type="InterPro" id="IPR039537">
    <property type="entry name" value="Retrotran_Ty1/copia-like"/>
</dbReference>
<dbReference type="Proteomes" id="UP000765509">
    <property type="component" value="Unassembled WGS sequence"/>
</dbReference>
<dbReference type="OrthoDB" id="3243429at2759"/>
<dbReference type="GO" id="GO:0003964">
    <property type="term" value="F:RNA-directed DNA polymerase activity"/>
    <property type="evidence" value="ECO:0007669"/>
    <property type="project" value="UniProtKB-KW"/>
</dbReference>
<dbReference type="GO" id="GO:0016787">
    <property type="term" value="F:hydrolase activity"/>
    <property type="evidence" value="ECO:0007669"/>
    <property type="project" value="UniProtKB-KW"/>
</dbReference>
<dbReference type="PROSITE" id="PS50994">
    <property type="entry name" value="INTEGRASE"/>
    <property type="match status" value="1"/>
</dbReference>
<keyword evidence="5" id="KW-0255">Endonuclease</keyword>
<sequence>MFQKSRKLLSAWEKLWDNRFSMTRGKNNRFSAVKGNSILMEGEVKDNMFQLDINIIPPKCKDSERKATSSEVLHNRSGNPGKRILKDMFPNVKNILFRRITPPSLGVGNYYLKMTDDYSQYKTVYIIINKSDEYDVIKDYLDEVKRKHNTSVNMLVNDNGGDYISNKIQSLILDKGIRMIFTASYTPQQNPIAERRNRSTTEKARSLLFKANIPAIDWGEAVLTSKFIENITPSSAINNQSSYPLWNKREFNLKHLRPFGCLFYVNIPKALRDGRSSVTSKREILLGYDINGPQNWRIILNNGKITRINDLLFDKNSLPDPVHERPETSSNIII</sequence>
<dbReference type="InterPro" id="IPR012337">
    <property type="entry name" value="RNaseH-like_sf"/>
</dbReference>
<dbReference type="GO" id="GO:0003723">
    <property type="term" value="F:RNA binding"/>
    <property type="evidence" value="ECO:0007669"/>
    <property type="project" value="UniProtKB-KW"/>
</dbReference>
<keyword evidence="10" id="KW-0695">RNA-directed DNA polymerase</keyword>
<comment type="caution">
    <text evidence="16">The sequence shown here is derived from an EMBL/GenBank/DDBJ whole genome shotgun (WGS) entry which is preliminary data.</text>
</comment>
<evidence type="ECO:0000256" key="13">
    <source>
        <dbReference type="ARBA" id="ARBA00048173"/>
    </source>
</evidence>
<dbReference type="GO" id="GO:0004519">
    <property type="term" value="F:endonuclease activity"/>
    <property type="evidence" value="ECO:0007669"/>
    <property type="project" value="UniProtKB-KW"/>
</dbReference>
<dbReference type="SUPFAM" id="SSF53098">
    <property type="entry name" value="Ribonuclease H-like"/>
    <property type="match status" value="1"/>
</dbReference>
<dbReference type="PANTHER" id="PTHR42648:SF11">
    <property type="entry name" value="TRANSPOSON TY4-P GAG-POL POLYPROTEIN"/>
    <property type="match status" value="1"/>
</dbReference>
<keyword evidence="12" id="KW-0233">DNA recombination</keyword>
<dbReference type="GO" id="GO:0032196">
    <property type="term" value="P:transposition"/>
    <property type="evidence" value="ECO:0007669"/>
    <property type="project" value="UniProtKB-KW"/>
</dbReference>
<comment type="catalytic activity">
    <reaction evidence="14">
        <text>DNA(n) + a 2'-deoxyribonucleoside 5'-triphosphate = DNA(n+1) + diphosphate</text>
        <dbReference type="Rhea" id="RHEA:22508"/>
        <dbReference type="Rhea" id="RHEA-COMP:17339"/>
        <dbReference type="Rhea" id="RHEA-COMP:17340"/>
        <dbReference type="ChEBI" id="CHEBI:33019"/>
        <dbReference type="ChEBI" id="CHEBI:61560"/>
        <dbReference type="ChEBI" id="CHEBI:173112"/>
        <dbReference type="EC" id="2.7.7.7"/>
    </reaction>
</comment>
<evidence type="ECO:0000256" key="7">
    <source>
        <dbReference type="ARBA" id="ARBA00022842"/>
    </source>
</evidence>
<keyword evidence="8" id="KW-0694">RNA-binding</keyword>
<keyword evidence="9" id="KW-0229">DNA integration</keyword>
<dbReference type="AlphaFoldDB" id="A0A9Q3GZ60"/>
<comment type="catalytic activity">
    <reaction evidence="13">
        <text>DNA(n) + a 2'-deoxyribonucleoside 5'-triphosphate = DNA(n+1) + diphosphate</text>
        <dbReference type="Rhea" id="RHEA:22508"/>
        <dbReference type="Rhea" id="RHEA-COMP:17339"/>
        <dbReference type="Rhea" id="RHEA-COMP:17340"/>
        <dbReference type="ChEBI" id="CHEBI:33019"/>
        <dbReference type="ChEBI" id="CHEBI:61560"/>
        <dbReference type="ChEBI" id="CHEBI:173112"/>
        <dbReference type="EC" id="2.7.7.49"/>
    </reaction>
</comment>
<keyword evidence="7" id="KW-0460">Magnesium</keyword>
<evidence type="ECO:0000256" key="12">
    <source>
        <dbReference type="ARBA" id="ARBA00023172"/>
    </source>
</evidence>
<proteinExistence type="predicted"/>
<evidence type="ECO:0000256" key="11">
    <source>
        <dbReference type="ARBA" id="ARBA00022932"/>
    </source>
</evidence>
<feature type="domain" description="Integrase catalytic" evidence="15">
    <location>
        <begin position="76"/>
        <end position="250"/>
    </location>
</feature>
<keyword evidence="17" id="KW-1185">Reference proteome</keyword>
<evidence type="ECO:0000313" key="17">
    <source>
        <dbReference type="Proteomes" id="UP000765509"/>
    </source>
</evidence>